<reference evidence="2" key="1">
    <citation type="journal article" date="2022" name="bioRxiv">
        <title>Sequencing and chromosome-scale assembly of the giantPleurodeles waltlgenome.</title>
        <authorList>
            <person name="Brown T."/>
            <person name="Elewa A."/>
            <person name="Iarovenko S."/>
            <person name="Subramanian E."/>
            <person name="Araus A.J."/>
            <person name="Petzold A."/>
            <person name="Susuki M."/>
            <person name="Suzuki K.-i.T."/>
            <person name="Hayashi T."/>
            <person name="Toyoda A."/>
            <person name="Oliveira C."/>
            <person name="Osipova E."/>
            <person name="Leigh N.D."/>
            <person name="Simon A."/>
            <person name="Yun M.H."/>
        </authorList>
    </citation>
    <scope>NUCLEOTIDE SEQUENCE</scope>
    <source>
        <strain evidence="2">20211129_DDA</strain>
        <tissue evidence="2">Liver</tissue>
    </source>
</reference>
<name>A0AAV7WAI2_PLEWA</name>
<keyword evidence="3" id="KW-1185">Reference proteome</keyword>
<feature type="region of interest" description="Disordered" evidence="1">
    <location>
        <begin position="151"/>
        <end position="180"/>
    </location>
</feature>
<evidence type="ECO:0000313" key="2">
    <source>
        <dbReference type="EMBL" id="KAJ1209543.1"/>
    </source>
</evidence>
<accession>A0AAV7WAI2</accession>
<feature type="region of interest" description="Disordered" evidence="1">
    <location>
        <begin position="62"/>
        <end position="113"/>
    </location>
</feature>
<dbReference type="AlphaFoldDB" id="A0AAV7WAI2"/>
<comment type="caution">
    <text evidence="2">The sequence shown here is derived from an EMBL/GenBank/DDBJ whole genome shotgun (WGS) entry which is preliminary data.</text>
</comment>
<feature type="compositionally biased region" description="Basic residues" evidence="1">
    <location>
        <begin position="371"/>
        <end position="381"/>
    </location>
</feature>
<sequence length="545" mass="58520">MRAAPDAYIYGNHFSNRIARGFGGIGELIRSFLGDFGHNGRGVLISAFAIFLPPRGRQWRMAPKAVRGSRSKPGPQERRPLDSQAPVRGGITKNSSLGSTGGGDNVPEGRQPAFGSFAALGQTHKAKNGAKQIGEKEEAVTIPRMFKVLHNSAPMGGSTTVRDSGTGATELAGDGDNTGLRRLASSDNEGLLQMETSVGSRSLDVHQTVSCIAGGSPQVSVLCVGDNALTAVSEGEIDRSLYAPGSQSNVGLPQEVVIGTGHCEQTAAVACLLPNTDPLAPACAPEVTRDHRQDRGDLLVQGEPGENFFSLSDQSQDSDEDSTSPSIDSETGDSSTAPLTPMSVLRGTIVKRQAKQTEVSSRDKAGESSQKRGKKKKKVSRSRAMSWDYTETQQLLHSMGDLSVAPAQTEHKQTQRDSKKPRVATKQLQVAVSKVAKTCAEIGERIAAIECRADALESDLGAVTKQAAMHESQLLDIQWKVEDFENRQRRNNLRLMGIQEGVEGQDSRAFIIRLLKAALPSRLDGTGRKRYREPIGFHYVLGVNN</sequence>
<evidence type="ECO:0000256" key="1">
    <source>
        <dbReference type="SAM" id="MobiDB-lite"/>
    </source>
</evidence>
<feature type="compositionally biased region" description="Basic and acidic residues" evidence="1">
    <location>
        <begin position="360"/>
        <end position="370"/>
    </location>
</feature>
<proteinExistence type="predicted"/>
<feature type="compositionally biased region" description="Polar residues" evidence="1">
    <location>
        <begin position="157"/>
        <end position="167"/>
    </location>
</feature>
<feature type="region of interest" description="Disordered" evidence="1">
    <location>
        <begin position="298"/>
        <end position="386"/>
    </location>
</feature>
<gene>
    <name evidence="2" type="ORF">NDU88_004917</name>
</gene>
<feature type="compositionally biased region" description="Polar residues" evidence="1">
    <location>
        <begin position="327"/>
        <end position="338"/>
    </location>
</feature>
<organism evidence="2 3">
    <name type="scientific">Pleurodeles waltl</name>
    <name type="common">Iberian ribbed newt</name>
    <dbReference type="NCBI Taxonomy" id="8319"/>
    <lineage>
        <taxon>Eukaryota</taxon>
        <taxon>Metazoa</taxon>
        <taxon>Chordata</taxon>
        <taxon>Craniata</taxon>
        <taxon>Vertebrata</taxon>
        <taxon>Euteleostomi</taxon>
        <taxon>Amphibia</taxon>
        <taxon>Batrachia</taxon>
        <taxon>Caudata</taxon>
        <taxon>Salamandroidea</taxon>
        <taxon>Salamandridae</taxon>
        <taxon>Pleurodelinae</taxon>
        <taxon>Pleurodeles</taxon>
    </lineage>
</organism>
<protein>
    <submittedName>
        <fullName evidence="2">Uncharacterized protein</fullName>
    </submittedName>
</protein>
<dbReference type="Proteomes" id="UP001066276">
    <property type="component" value="Chromosome 1_2"/>
</dbReference>
<dbReference type="EMBL" id="JANPWB010000002">
    <property type="protein sequence ID" value="KAJ1209543.1"/>
    <property type="molecule type" value="Genomic_DNA"/>
</dbReference>
<evidence type="ECO:0000313" key="3">
    <source>
        <dbReference type="Proteomes" id="UP001066276"/>
    </source>
</evidence>